<evidence type="ECO:0000313" key="1">
    <source>
        <dbReference type="WBParaSite" id="MCU_014338-RA"/>
    </source>
</evidence>
<accession>A0A5K3G4U9</accession>
<proteinExistence type="predicted"/>
<dbReference type="AlphaFoldDB" id="A0A5K3G4U9"/>
<name>A0A5K3G4U9_MESCO</name>
<protein>
    <submittedName>
        <fullName evidence="1">Envelope glycoprotein</fullName>
    </submittedName>
</protein>
<dbReference type="WBParaSite" id="MCU_014338-RA">
    <property type="protein sequence ID" value="MCU_014338-RA"/>
    <property type="gene ID" value="MCU_014338"/>
</dbReference>
<sequence length="59" mass="6127">PPPPLSARPSVTWNRLLTLGASTGPVSHPDCIGLQQKQQQQALVGHGFVMHGGAATLTT</sequence>
<organism evidence="1">
    <name type="scientific">Mesocestoides corti</name>
    <name type="common">Flatworm</name>
    <dbReference type="NCBI Taxonomy" id="53468"/>
    <lineage>
        <taxon>Eukaryota</taxon>
        <taxon>Metazoa</taxon>
        <taxon>Spiralia</taxon>
        <taxon>Lophotrochozoa</taxon>
        <taxon>Platyhelminthes</taxon>
        <taxon>Cestoda</taxon>
        <taxon>Eucestoda</taxon>
        <taxon>Cyclophyllidea</taxon>
        <taxon>Mesocestoididae</taxon>
        <taxon>Mesocestoides</taxon>
    </lineage>
</organism>
<reference evidence="1" key="1">
    <citation type="submission" date="2019-11" db="UniProtKB">
        <authorList>
            <consortium name="WormBaseParasite"/>
        </authorList>
    </citation>
    <scope>IDENTIFICATION</scope>
</reference>